<dbReference type="RefSeq" id="WP_344058827.1">
    <property type="nucleotide sequence ID" value="NZ_BAAAPU010000003.1"/>
</dbReference>
<dbReference type="Proteomes" id="UP001500013">
    <property type="component" value="Unassembled WGS sequence"/>
</dbReference>
<feature type="compositionally biased region" description="Pro residues" evidence="1">
    <location>
        <begin position="17"/>
        <end position="29"/>
    </location>
</feature>
<name>A0ABN2RLV0_9MICO</name>
<keyword evidence="4" id="KW-1185">Reference proteome</keyword>
<feature type="transmembrane region" description="Helical" evidence="2">
    <location>
        <begin position="68"/>
        <end position="89"/>
    </location>
</feature>
<feature type="region of interest" description="Disordered" evidence="1">
    <location>
        <begin position="173"/>
        <end position="275"/>
    </location>
</feature>
<evidence type="ECO:0008006" key="5">
    <source>
        <dbReference type="Google" id="ProtNLM"/>
    </source>
</evidence>
<sequence>MTHQPAEDLTTPRTGSAPPPDPETHPGPPDTQTEQRPKAKLLDLSLTQLLGGSLAAATAAALGSRLGVVGTITGAAVLSVISAIAANVYTNSMARARDAVVVVRSRRLADGRVVQVATERVATPRDHAGGPGWWQRLDRATTRRLLVMAAAVFAIAAAVITVLQLTTGAQVTGTDLGTRTSLSRVPAPDRSPAGPPGGSAPAHTGATSPSTTPSTSGAATGPTGTITPSTTMDSPPPTTVTPSASNPQPTPSGTPAPAGASGTATAPAEAGPTAP</sequence>
<feature type="transmembrane region" description="Helical" evidence="2">
    <location>
        <begin position="41"/>
        <end position="62"/>
    </location>
</feature>
<keyword evidence="2" id="KW-0812">Transmembrane</keyword>
<feature type="compositionally biased region" description="Low complexity" evidence="1">
    <location>
        <begin position="199"/>
        <end position="233"/>
    </location>
</feature>
<feature type="region of interest" description="Disordered" evidence="1">
    <location>
        <begin position="1"/>
        <end position="36"/>
    </location>
</feature>
<organism evidence="3 4">
    <name type="scientific">Terrabacter lapilli</name>
    <dbReference type="NCBI Taxonomy" id="436231"/>
    <lineage>
        <taxon>Bacteria</taxon>
        <taxon>Bacillati</taxon>
        <taxon>Actinomycetota</taxon>
        <taxon>Actinomycetes</taxon>
        <taxon>Micrococcales</taxon>
        <taxon>Intrasporangiaceae</taxon>
        <taxon>Terrabacter</taxon>
    </lineage>
</organism>
<evidence type="ECO:0000313" key="3">
    <source>
        <dbReference type="EMBL" id="GAA1971267.1"/>
    </source>
</evidence>
<feature type="compositionally biased region" description="Polar residues" evidence="1">
    <location>
        <begin position="173"/>
        <end position="183"/>
    </location>
</feature>
<evidence type="ECO:0000256" key="1">
    <source>
        <dbReference type="SAM" id="MobiDB-lite"/>
    </source>
</evidence>
<reference evidence="3 4" key="1">
    <citation type="journal article" date="2019" name="Int. J. Syst. Evol. Microbiol.">
        <title>The Global Catalogue of Microorganisms (GCM) 10K type strain sequencing project: providing services to taxonomists for standard genome sequencing and annotation.</title>
        <authorList>
            <consortium name="The Broad Institute Genomics Platform"/>
            <consortium name="The Broad Institute Genome Sequencing Center for Infectious Disease"/>
            <person name="Wu L."/>
            <person name="Ma J."/>
        </authorList>
    </citation>
    <scope>NUCLEOTIDE SEQUENCE [LARGE SCALE GENOMIC DNA]</scope>
    <source>
        <strain evidence="3 4">JCM 15628</strain>
    </source>
</reference>
<gene>
    <name evidence="3" type="ORF">GCM10009817_09040</name>
</gene>
<feature type="compositionally biased region" description="Low complexity" evidence="1">
    <location>
        <begin position="255"/>
        <end position="275"/>
    </location>
</feature>
<dbReference type="EMBL" id="BAAAPU010000003">
    <property type="protein sequence ID" value="GAA1971267.1"/>
    <property type="molecule type" value="Genomic_DNA"/>
</dbReference>
<feature type="transmembrane region" description="Helical" evidence="2">
    <location>
        <begin position="145"/>
        <end position="165"/>
    </location>
</feature>
<evidence type="ECO:0000313" key="4">
    <source>
        <dbReference type="Proteomes" id="UP001500013"/>
    </source>
</evidence>
<accession>A0ABN2RLV0</accession>
<keyword evidence="2" id="KW-0472">Membrane</keyword>
<proteinExistence type="predicted"/>
<keyword evidence="2" id="KW-1133">Transmembrane helix</keyword>
<comment type="caution">
    <text evidence="3">The sequence shown here is derived from an EMBL/GenBank/DDBJ whole genome shotgun (WGS) entry which is preliminary data.</text>
</comment>
<evidence type="ECO:0000256" key="2">
    <source>
        <dbReference type="SAM" id="Phobius"/>
    </source>
</evidence>
<protein>
    <recommendedName>
        <fullName evidence="5">RDD family protein</fullName>
    </recommendedName>
</protein>